<dbReference type="Gene3D" id="3.40.630.190">
    <property type="entry name" value="LCP protein"/>
    <property type="match status" value="1"/>
</dbReference>
<dbReference type="Proteomes" id="UP001266099">
    <property type="component" value="Unassembled WGS sequence"/>
</dbReference>
<dbReference type="InterPro" id="IPR050922">
    <property type="entry name" value="LytR/CpsA/Psr_CW_biosynth"/>
</dbReference>
<sequence>MSKTSESGLKPTPHATAAMHQRTKSAWHSIWRVLLAALLAVFLFFSSAFATAYYKLQNSIKQHDISDLFTTKRPEPAIPLDQKAGQPLNILILGSDTRTGLAGYENSHITGMRSDTTMLVHISADRTRVDVVSIPRDTLVDIPSCALPNGKRTNAKSDTMFNSAFTIGGSTGDVSAAATCTLQTVEQLSGVLIDGFVVVNFNSFRDVVNTIGGVEMCFNRNIRDPKAALEISAGCHTLDGDQALGFARARYSVGDGSDLSRIGRQQELVSKIADKIFSLNIFTSIPQLYQLVSSVTKNLDTSAGLGNIDWLAGLMYSLRNLSSQNINFVTMPYTTDAVDRNRVRPLPQAEQVWEALRTDTKIPDSALLPKNPFEDKVTVNPNPDPQTPESNNSRPAAPGADQNSGNPKTNSNTSSSPAGSSAQN</sequence>
<dbReference type="PANTHER" id="PTHR33392:SF6">
    <property type="entry name" value="POLYISOPRENYL-TEICHOIC ACID--PEPTIDOGLYCAN TEICHOIC ACID TRANSFERASE TAGU"/>
    <property type="match status" value="1"/>
</dbReference>
<comment type="caution">
    <text evidence="4">The sequence shown here is derived from an EMBL/GenBank/DDBJ whole genome shotgun (WGS) entry which is preliminary data.</text>
</comment>
<feature type="region of interest" description="Disordered" evidence="2">
    <location>
        <begin position="363"/>
        <end position="424"/>
    </location>
</feature>
<evidence type="ECO:0000259" key="3">
    <source>
        <dbReference type="Pfam" id="PF03816"/>
    </source>
</evidence>
<evidence type="ECO:0000256" key="1">
    <source>
        <dbReference type="ARBA" id="ARBA00006068"/>
    </source>
</evidence>
<evidence type="ECO:0000313" key="4">
    <source>
        <dbReference type="EMBL" id="MDR6939952.1"/>
    </source>
</evidence>
<dbReference type="Pfam" id="PF03816">
    <property type="entry name" value="LytR_cpsA_psr"/>
    <property type="match status" value="1"/>
</dbReference>
<dbReference type="RefSeq" id="WP_309957042.1">
    <property type="nucleotide sequence ID" value="NZ_CP136414.1"/>
</dbReference>
<keyword evidence="5" id="KW-1185">Reference proteome</keyword>
<reference evidence="4 5" key="1">
    <citation type="submission" date="2023-07" db="EMBL/GenBank/DDBJ databases">
        <title>Sequencing the genomes of 1000 actinobacteria strains.</title>
        <authorList>
            <person name="Klenk H.-P."/>
        </authorList>
    </citation>
    <scope>NUCLEOTIDE SEQUENCE [LARGE SCALE GENOMIC DNA]</scope>
    <source>
        <strain evidence="4 5">DSM 15539</strain>
    </source>
</reference>
<feature type="compositionally biased region" description="Low complexity" evidence="2">
    <location>
        <begin position="403"/>
        <end position="424"/>
    </location>
</feature>
<evidence type="ECO:0000256" key="2">
    <source>
        <dbReference type="SAM" id="MobiDB-lite"/>
    </source>
</evidence>
<dbReference type="NCBIfam" id="TIGR00350">
    <property type="entry name" value="lytR_cpsA_psr"/>
    <property type="match status" value="1"/>
</dbReference>
<evidence type="ECO:0000313" key="5">
    <source>
        <dbReference type="Proteomes" id="UP001266099"/>
    </source>
</evidence>
<feature type="domain" description="Cell envelope-related transcriptional attenuator" evidence="3">
    <location>
        <begin position="113"/>
        <end position="276"/>
    </location>
</feature>
<comment type="similarity">
    <text evidence="1">Belongs to the LytR/CpsA/Psr (LCP) family.</text>
</comment>
<dbReference type="InterPro" id="IPR004474">
    <property type="entry name" value="LytR_CpsA_psr"/>
</dbReference>
<accession>A0ABU1T3I6</accession>
<name>A0ABU1T3I6_9ACTO</name>
<proteinExistence type="inferred from homology"/>
<dbReference type="PANTHER" id="PTHR33392">
    <property type="entry name" value="POLYISOPRENYL-TEICHOIC ACID--PEPTIDOGLYCAN TEICHOIC ACID TRANSFERASE TAGU"/>
    <property type="match status" value="1"/>
</dbReference>
<dbReference type="EMBL" id="JAVDUJ010000001">
    <property type="protein sequence ID" value="MDR6939952.1"/>
    <property type="molecule type" value="Genomic_DNA"/>
</dbReference>
<protein>
    <submittedName>
        <fullName evidence="4">LCP family protein required for cell wall assembly</fullName>
    </submittedName>
</protein>
<organism evidence="4 5">
    <name type="scientific">Arcanobacterium hippocoleae</name>
    <dbReference type="NCBI Taxonomy" id="149017"/>
    <lineage>
        <taxon>Bacteria</taxon>
        <taxon>Bacillati</taxon>
        <taxon>Actinomycetota</taxon>
        <taxon>Actinomycetes</taxon>
        <taxon>Actinomycetales</taxon>
        <taxon>Actinomycetaceae</taxon>
        <taxon>Arcanobacterium</taxon>
    </lineage>
</organism>
<gene>
    <name evidence="4" type="ORF">J2S36_001495</name>
</gene>